<evidence type="ECO:0008006" key="3">
    <source>
        <dbReference type="Google" id="ProtNLM"/>
    </source>
</evidence>
<protein>
    <recommendedName>
        <fullName evidence="3">Type VI secretion system tube protein Hcp</fullName>
    </recommendedName>
</protein>
<reference evidence="1 2" key="1">
    <citation type="journal article" date="2017" name="Antonie Van Leeuwenhoek">
        <title>Phylogenomic resolution of the bacterial genus Pantoea and its relationship with Erwinia and Tatumella.</title>
        <authorList>
            <person name="Palmer M."/>
            <person name="Steenkamp E.T."/>
            <person name="Coetzee M.P."/>
            <person name="Chan W.Y."/>
            <person name="van Zyl E."/>
            <person name="De Maayer P."/>
            <person name="Coutinho T.A."/>
            <person name="Blom J."/>
            <person name="Smits T.H."/>
            <person name="Duffy B."/>
            <person name="Venter S.N."/>
        </authorList>
    </citation>
    <scope>NUCLEOTIDE SEQUENCE [LARGE SCALE GENOMIC DNA]</scope>
    <source>
        <strain evidence="1 2">LMG 2657</strain>
    </source>
</reference>
<dbReference type="AlphaFoldDB" id="A0A1X1EZT3"/>
<dbReference type="InterPro" id="IPR008514">
    <property type="entry name" value="T6SS_Hcp"/>
</dbReference>
<accession>A0A1X1EZT3</accession>
<dbReference type="Pfam" id="PF05638">
    <property type="entry name" value="T6SS_HCP"/>
    <property type="match status" value="1"/>
</dbReference>
<dbReference type="Gene3D" id="2.30.110.20">
    <property type="entry name" value="Hcp1-like"/>
    <property type="match status" value="1"/>
</dbReference>
<sequence length="160" mass="17201">MALSLFMRINGISGESQDAEHKGWTDILYFKWGASQPGNMHSGGGGGAGKVSFKDLSVVAFMDRASPSLLKYCASGKHISKVEVVSCKAGGTQIEYCLVTLEDVLVTDINFSGSQGPDGIAMRYGFQAAKIHYSYWEQVANGGKGPQASTGWNIKENREI</sequence>
<dbReference type="PANTHER" id="PTHR36152">
    <property type="entry name" value="CYTOPLASMIC PROTEIN-RELATED"/>
    <property type="match status" value="1"/>
</dbReference>
<dbReference type="SUPFAM" id="SSF141452">
    <property type="entry name" value="Hcp1-like"/>
    <property type="match status" value="1"/>
</dbReference>
<gene>
    <name evidence="1" type="ORF">HA50_20160</name>
</gene>
<dbReference type="STRING" id="55209.HA50_20160"/>
<dbReference type="InterPro" id="IPR036624">
    <property type="entry name" value="Hcp1-lik_sf"/>
</dbReference>
<organism evidence="1 2">
    <name type="scientific">Pantoea cypripedii</name>
    <name type="common">Pectobacterium cypripedii</name>
    <name type="synonym">Erwinia cypripedii</name>
    <dbReference type="NCBI Taxonomy" id="55209"/>
    <lineage>
        <taxon>Bacteria</taxon>
        <taxon>Pseudomonadati</taxon>
        <taxon>Pseudomonadota</taxon>
        <taxon>Gammaproteobacteria</taxon>
        <taxon>Enterobacterales</taxon>
        <taxon>Erwiniaceae</taxon>
        <taxon>Pantoea</taxon>
    </lineage>
</organism>
<comment type="caution">
    <text evidence="1">The sequence shown here is derived from an EMBL/GenBank/DDBJ whole genome shotgun (WGS) entry which is preliminary data.</text>
</comment>
<dbReference type="Proteomes" id="UP000193749">
    <property type="component" value="Unassembled WGS sequence"/>
</dbReference>
<dbReference type="InterPro" id="IPR053165">
    <property type="entry name" value="HSI-I_assembly_Hcp1"/>
</dbReference>
<dbReference type="RefSeq" id="WP_084877990.1">
    <property type="nucleotide sequence ID" value="NZ_JAGGMY010000001.1"/>
</dbReference>
<dbReference type="PANTHER" id="PTHR36152:SF5">
    <property type="entry name" value="PROTEIN HCP1"/>
    <property type="match status" value="1"/>
</dbReference>
<keyword evidence="2" id="KW-1185">Reference proteome</keyword>
<dbReference type="OrthoDB" id="4865570at2"/>
<proteinExistence type="predicted"/>
<name>A0A1X1EZT3_PANCY</name>
<evidence type="ECO:0000313" key="2">
    <source>
        <dbReference type="Proteomes" id="UP000193749"/>
    </source>
</evidence>
<evidence type="ECO:0000313" key="1">
    <source>
        <dbReference type="EMBL" id="ORM95538.1"/>
    </source>
</evidence>
<dbReference type="EMBL" id="MLJI01000001">
    <property type="protein sequence ID" value="ORM95538.1"/>
    <property type="molecule type" value="Genomic_DNA"/>
</dbReference>